<keyword evidence="1" id="KW-0175">Coiled coil</keyword>
<dbReference type="Proteomes" id="UP000515165">
    <property type="component" value="Chromosome 11"/>
</dbReference>
<dbReference type="Pfam" id="PF15818">
    <property type="entry name" value="CCDC73"/>
    <property type="match status" value="1"/>
</dbReference>
<feature type="compositionally biased region" description="Basic and acidic residues" evidence="2">
    <location>
        <begin position="900"/>
        <end position="909"/>
    </location>
</feature>
<feature type="region of interest" description="Disordered" evidence="2">
    <location>
        <begin position="827"/>
        <end position="909"/>
    </location>
</feature>
<protein>
    <submittedName>
        <fullName evidence="4">Coiled-coil domain-containing protein 73 isoform X8</fullName>
    </submittedName>
</protein>
<feature type="compositionally biased region" description="Polar residues" evidence="2">
    <location>
        <begin position="883"/>
        <end position="898"/>
    </location>
</feature>
<evidence type="ECO:0000256" key="2">
    <source>
        <dbReference type="SAM" id="MobiDB-lite"/>
    </source>
</evidence>
<evidence type="ECO:0000256" key="1">
    <source>
        <dbReference type="SAM" id="Coils"/>
    </source>
</evidence>
<dbReference type="RefSeq" id="XP_027437355.2">
    <property type="nucleotide sequence ID" value="XM_027581554.2"/>
</dbReference>
<dbReference type="PANTHER" id="PTHR28660:SF1">
    <property type="entry name" value="COILED-COIL DOMAIN-CONTAINING PROTEIN 73"/>
    <property type="match status" value="1"/>
</dbReference>
<sequence length="999" mass="114597">MENDFKTDSSSSTFALQSSSETMFSIQLLDFKTSLLEALEELRMRREAETQYEEQIGKIIVETQELKWQKETLQNQKETLAKQHREAMAAFKKQLQMKMCALEEEKGKYQLATEIKEKEIEGLKETLKALQVSKYSLQKKVSEMELKQVTSDLIKSKVTCQHKMGEENIHLTIKEQKFQELQERLTMELELNKKINEEITHIQEEKKDIIISFQHMQQLLQHQTQVSTELEAKLKVLKENNQTLERDNELQREKVKENEEKFLNLQNEHEKALGTWKKHVEELNGEINEIKNELSSLKETHIKLQEHYNELCDQKKFEEDKKFQNIPEVNTKNSEMSMEKSENIIIQKYNSGQEIKKNTFCSDTNYKEKEKKEGPCVEVIIEDLQLFEKSSKNEIDPAISQDENQSEISLSKALATEKELISQGQTLNVTDFRKAVTSEIKDKVDSGKDNGCTEFKSPNNSFLVADRSIETEKIRLERTEGFELHHADVHLEVENNRSSNNILSEMMAHHTNQKKDVSEDEPFKRFRLLPVIQENVTEKELKNSDQTKADLDSSLNVKKNAVQCQKYSLQESSNVMLDDKQCKINQMQLLNKKSECSVLPFKQTSVFQQICSNTSEKPELTVPSDTATNHPSSAAFSENLKVLKNSDKNVNIMPMLVKPNSSPSERTIWKNLNEMHTSQLKNCLGYLESATTSHLQVKNETIHTSQAKDMKTAVPMQTSTEIQFSNKESQIDENQITDATKNDLFLFVNVNERQHSLLDNTEKTESLNDIVSGKIYSEGQLEESCSFHIKPSGDLVNRSGRSAFDLSTSDKKTEKIPVYVNFLDPSPWSKVNQTKSQTPSTSTSSIPLLKERPVGPSENKNMVSMTLCKNDDDDIRKDIGPDTTSINRVADTLNNSSIHPDPKGEPSEERNATAKTFYDSSFPTEHVKIKPLKLVPLQSHFQATKIKDPTDVAAPSTVEDDWQSLVTNQINEIENFLSLENDNQPKKRKVEEMLEKMTD</sequence>
<reference evidence="4" key="1">
    <citation type="submission" date="2025-08" db="UniProtKB">
        <authorList>
            <consortium name="RefSeq"/>
        </authorList>
    </citation>
    <scope>IDENTIFICATION</scope>
    <source>
        <tissue evidence="4">Blood</tissue>
    </source>
</reference>
<name>A0A6J2BZI5_ZALCA</name>
<accession>A0A6J2BZI5</accession>
<proteinExistence type="predicted"/>
<evidence type="ECO:0000313" key="3">
    <source>
        <dbReference type="Proteomes" id="UP000515165"/>
    </source>
</evidence>
<keyword evidence="3" id="KW-1185">Reference proteome</keyword>
<evidence type="ECO:0000313" key="4">
    <source>
        <dbReference type="RefSeq" id="XP_027437355.2"/>
    </source>
</evidence>
<feature type="coiled-coil region" evidence="1">
    <location>
        <begin position="178"/>
        <end position="307"/>
    </location>
</feature>
<organism evidence="3 4">
    <name type="scientific">Zalophus californianus</name>
    <name type="common">California sealion</name>
    <dbReference type="NCBI Taxonomy" id="9704"/>
    <lineage>
        <taxon>Eukaryota</taxon>
        <taxon>Metazoa</taxon>
        <taxon>Chordata</taxon>
        <taxon>Craniata</taxon>
        <taxon>Vertebrata</taxon>
        <taxon>Euteleostomi</taxon>
        <taxon>Mammalia</taxon>
        <taxon>Eutheria</taxon>
        <taxon>Laurasiatheria</taxon>
        <taxon>Carnivora</taxon>
        <taxon>Caniformia</taxon>
        <taxon>Pinnipedia</taxon>
        <taxon>Otariidae</taxon>
        <taxon>Zalophus</taxon>
    </lineage>
</organism>
<dbReference type="AlphaFoldDB" id="A0A6J2BZI5"/>
<dbReference type="InterPro" id="IPR031650">
    <property type="entry name" value="CCDC73"/>
</dbReference>
<dbReference type="PANTHER" id="PTHR28660">
    <property type="entry name" value="COILED-COIL DOMAIN-CONTAINING PROTEIN 73"/>
    <property type="match status" value="1"/>
</dbReference>
<dbReference type="CTD" id="493860"/>
<gene>
    <name evidence="4" type="primary">CCDC73</name>
</gene>
<feature type="coiled-coil region" evidence="1">
    <location>
        <begin position="63"/>
        <end position="133"/>
    </location>
</feature>
<dbReference type="GeneID" id="113915509"/>
<feature type="compositionally biased region" description="Low complexity" evidence="2">
    <location>
        <begin position="833"/>
        <end position="848"/>
    </location>
</feature>